<dbReference type="EMBL" id="JAULJE010000011">
    <property type="protein sequence ID" value="KAK1337253.1"/>
    <property type="molecule type" value="Genomic_DNA"/>
</dbReference>
<gene>
    <name evidence="1" type="ORF">QTO34_001876</name>
</gene>
<reference evidence="1" key="1">
    <citation type="submission" date="2023-06" db="EMBL/GenBank/DDBJ databases">
        <title>Reference genome for the Northern bat (Eptesicus nilssonii), a most northern bat species.</title>
        <authorList>
            <person name="Laine V.N."/>
            <person name="Pulliainen A.T."/>
            <person name="Lilley T.M."/>
        </authorList>
    </citation>
    <scope>NUCLEOTIDE SEQUENCE</scope>
    <source>
        <strain evidence="1">BLF_Eptnil</strain>
        <tissue evidence="1">Kidney</tissue>
    </source>
</reference>
<evidence type="ECO:0000313" key="1">
    <source>
        <dbReference type="EMBL" id="KAK1337253.1"/>
    </source>
</evidence>
<proteinExistence type="predicted"/>
<comment type="caution">
    <text evidence="1">The sequence shown here is derived from an EMBL/GenBank/DDBJ whole genome shotgun (WGS) entry which is preliminary data.</text>
</comment>
<sequence length="140" mass="15367">MLHACCPGGTEGTVCRHLVAVGAAIFEGVTNKEKAEQHHRPLSRPAATAGQPVSLTAIPGSCPAATTRHPADMEKVLVVWVEDHTSHNIGPKWAWRKLAADVVDIAGELELTRSLKMRLKCWNLRMKLNEESLLMDAQRK</sequence>
<evidence type="ECO:0000313" key="2">
    <source>
        <dbReference type="Proteomes" id="UP001177744"/>
    </source>
</evidence>
<keyword evidence="2" id="KW-1185">Reference proteome</keyword>
<dbReference type="Proteomes" id="UP001177744">
    <property type="component" value="Unassembled WGS sequence"/>
</dbReference>
<accession>A0AA40HTV1</accession>
<organism evidence="1 2">
    <name type="scientific">Cnephaeus nilssonii</name>
    <name type="common">Northern bat</name>
    <name type="synonym">Eptesicus nilssonii</name>
    <dbReference type="NCBI Taxonomy" id="3371016"/>
    <lineage>
        <taxon>Eukaryota</taxon>
        <taxon>Metazoa</taxon>
        <taxon>Chordata</taxon>
        <taxon>Craniata</taxon>
        <taxon>Vertebrata</taxon>
        <taxon>Euteleostomi</taxon>
        <taxon>Mammalia</taxon>
        <taxon>Eutheria</taxon>
        <taxon>Laurasiatheria</taxon>
        <taxon>Chiroptera</taxon>
        <taxon>Yangochiroptera</taxon>
        <taxon>Vespertilionidae</taxon>
        <taxon>Cnephaeus</taxon>
    </lineage>
</organism>
<protein>
    <submittedName>
        <fullName evidence="1">Uncharacterized protein</fullName>
    </submittedName>
</protein>
<dbReference type="AlphaFoldDB" id="A0AA40HTV1"/>
<name>A0AA40HTV1_CNENI</name>